<organism evidence="1 2">
    <name type="scientific">Necator americanus</name>
    <name type="common">Human hookworm</name>
    <dbReference type="NCBI Taxonomy" id="51031"/>
    <lineage>
        <taxon>Eukaryota</taxon>
        <taxon>Metazoa</taxon>
        <taxon>Ecdysozoa</taxon>
        <taxon>Nematoda</taxon>
        <taxon>Chromadorea</taxon>
        <taxon>Rhabditida</taxon>
        <taxon>Rhabditina</taxon>
        <taxon>Rhabditomorpha</taxon>
        <taxon>Strongyloidea</taxon>
        <taxon>Ancylostomatidae</taxon>
        <taxon>Bunostominae</taxon>
        <taxon>Necator</taxon>
    </lineage>
</organism>
<protein>
    <submittedName>
        <fullName evidence="1">Uncharacterized protein</fullName>
    </submittedName>
</protein>
<sequence length="115" mass="12999">MVSLKPGRLLRYLYVPFAALQETRIADRHVISIGEYTTYCGDADEKKIGGCARNDYNNLVVEFGSIQFGRLDAPLYDCRIADDFCFDFDVQQVAIEIEAKPKMGLDQQSDVPRKA</sequence>
<name>A0ABR1CY79_NECAM</name>
<proteinExistence type="predicted"/>
<evidence type="ECO:0000313" key="2">
    <source>
        <dbReference type="Proteomes" id="UP001303046"/>
    </source>
</evidence>
<comment type="caution">
    <text evidence="1">The sequence shown here is derived from an EMBL/GenBank/DDBJ whole genome shotgun (WGS) entry which is preliminary data.</text>
</comment>
<dbReference type="EMBL" id="JAVFWL010000003">
    <property type="protein sequence ID" value="KAK6742613.1"/>
    <property type="molecule type" value="Genomic_DNA"/>
</dbReference>
<accession>A0ABR1CY79</accession>
<gene>
    <name evidence="1" type="primary">Necator_chrIII.g10851</name>
    <name evidence="1" type="ORF">RB195_010086</name>
</gene>
<keyword evidence="2" id="KW-1185">Reference proteome</keyword>
<evidence type="ECO:0000313" key="1">
    <source>
        <dbReference type="EMBL" id="KAK6742613.1"/>
    </source>
</evidence>
<dbReference type="Proteomes" id="UP001303046">
    <property type="component" value="Unassembled WGS sequence"/>
</dbReference>
<reference evidence="1 2" key="1">
    <citation type="submission" date="2023-08" db="EMBL/GenBank/DDBJ databases">
        <title>A Necator americanus chromosomal reference genome.</title>
        <authorList>
            <person name="Ilik V."/>
            <person name="Petrzelkova K.J."/>
            <person name="Pardy F."/>
            <person name="Fuh T."/>
            <person name="Niatou-Singa F.S."/>
            <person name="Gouil Q."/>
            <person name="Baker L."/>
            <person name="Ritchie M.E."/>
            <person name="Jex A.R."/>
            <person name="Gazzola D."/>
            <person name="Li H."/>
            <person name="Toshio Fujiwara R."/>
            <person name="Zhan B."/>
            <person name="Aroian R.V."/>
            <person name="Pafco B."/>
            <person name="Schwarz E.M."/>
        </authorList>
    </citation>
    <scope>NUCLEOTIDE SEQUENCE [LARGE SCALE GENOMIC DNA]</scope>
    <source>
        <strain evidence="1 2">Aroian</strain>
        <tissue evidence="1">Whole animal</tissue>
    </source>
</reference>